<gene>
    <name evidence="2" type="ORF">ENU74_03460</name>
</gene>
<comment type="caution">
    <text evidence="2">The sequence shown here is derived from an EMBL/GenBank/DDBJ whole genome shotgun (WGS) entry which is preliminary data.</text>
</comment>
<dbReference type="Pfam" id="PF09903">
    <property type="entry name" value="DUF2130"/>
    <property type="match status" value="1"/>
</dbReference>
<keyword evidence="1" id="KW-0175">Coiled coil</keyword>
<evidence type="ECO:0000313" key="2">
    <source>
        <dbReference type="EMBL" id="HGK63631.1"/>
    </source>
</evidence>
<feature type="coiled-coil region" evidence="1">
    <location>
        <begin position="34"/>
        <end position="149"/>
    </location>
</feature>
<evidence type="ECO:0000256" key="1">
    <source>
        <dbReference type="SAM" id="Coils"/>
    </source>
</evidence>
<dbReference type="AlphaFoldDB" id="A0A7V4E2R9"/>
<organism evidence="2">
    <name type="scientific">candidate division WOR-3 bacterium</name>
    <dbReference type="NCBI Taxonomy" id="2052148"/>
    <lineage>
        <taxon>Bacteria</taxon>
        <taxon>Bacteria division WOR-3</taxon>
    </lineage>
</organism>
<proteinExistence type="predicted"/>
<name>A0A7V4E2R9_UNCW3</name>
<accession>A0A7V4E2R9</accession>
<protein>
    <submittedName>
        <fullName evidence="2">DUF2130 domain-containing protein</fullName>
    </submittedName>
</protein>
<dbReference type="InterPro" id="IPR019219">
    <property type="entry name" value="DUF2130"/>
</dbReference>
<reference evidence="2" key="1">
    <citation type="journal article" date="2020" name="mSystems">
        <title>Genome- and Community-Level Interaction Insights into Carbon Utilization and Element Cycling Functions of Hydrothermarchaeota in Hydrothermal Sediment.</title>
        <authorList>
            <person name="Zhou Z."/>
            <person name="Liu Y."/>
            <person name="Xu W."/>
            <person name="Pan J."/>
            <person name="Luo Z.H."/>
            <person name="Li M."/>
        </authorList>
    </citation>
    <scope>NUCLEOTIDE SEQUENCE [LARGE SCALE GENOMIC DNA]</scope>
    <source>
        <strain evidence="2">SpSt-697</strain>
    </source>
</reference>
<sequence length="380" mass="45635">MNENIIICPNCKARINVSEVLYQQLEEKFKITYEKKLAVEKEKLKRELKEEIEKEQQELFNKLKEELAEKSKKVQELYRLQAELEKLKREKEEIEKKVILEMEKRYSERLKEERKRIQKEVEEENFLKIKEKEKIIEDLKAEIEELKRKAEVSPAYLKGETQEIEIEKLLKSLYPQDDILEVKKGQRGADILQIVRNLQGQECGKIYYESKRTKEFNYNWLQKLRDDNLTIKADYLVLVTETMPENQKSFFFKDGVWICQFFELQPLSFALRHFLLEVDSLKTVEKGKETKMELLYNYLTSNEFKNQFTAIIEGFVELQKSYLEERRKLEALWAKREQQFKKILSNAARFYGTIKGIAGKTLPEIEIFEDKKELPFYEED</sequence>
<dbReference type="EMBL" id="DTDR01000089">
    <property type="protein sequence ID" value="HGK63631.1"/>
    <property type="molecule type" value="Genomic_DNA"/>
</dbReference>